<evidence type="ECO:0000256" key="1">
    <source>
        <dbReference type="ARBA" id="ARBA00004167"/>
    </source>
</evidence>
<keyword evidence="3 5" id="KW-1133">Transmembrane helix</keyword>
<feature type="domain" description="Translocation and assembly module TamB C-terminal" evidence="6">
    <location>
        <begin position="1046"/>
        <end position="1391"/>
    </location>
</feature>
<dbReference type="InterPro" id="IPR007452">
    <property type="entry name" value="TamB_C"/>
</dbReference>
<dbReference type="PANTHER" id="PTHR36985">
    <property type="entry name" value="TRANSLOCATION AND ASSEMBLY MODULE SUBUNIT TAMB"/>
    <property type="match status" value="1"/>
</dbReference>
<evidence type="ECO:0000256" key="3">
    <source>
        <dbReference type="ARBA" id="ARBA00022989"/>
    </source>
</evidence>
<evidence type="ECO:0000256" key="4">
    <source>
        <dbReference type="ARBA" id="ARBA00023136"/>
    </source>
</evidence>
<dbReference type="Proteomes" id="UP000575068">
    <property type="component" value="Unassembled WGS sequence"/>
</dbReference>
<protein>
    <submittedName>
        <fullName evidence="7">Translocation and assembly module TamB</fullName>
    </submittedName>
</protein>
<dbReference type="GO" id="GO:0005886">
    <property type="term" value="C:plasma membrane"/>
    <property type="evidence" value="ECO:0007669"/>
    <property type="project" value="InterPro"/>
</dbReference>
<dbReference type="Pfam" id="PF04357">
    <property type="entry name" value="TamB"/>
    <property type="match status" value="1"/>
</dbReference>
<evidence type="ECO:0000313" key="7">
    <source>
        <dbReference type="EMBL" id="MBB4641235.1"/>
    </source>
</evidence>
<comment type="subcellular location">
    <subcellularLocation>
        <location evidence="1">Membrane</location>
        <topology evidence="1">Single-pass membrane protein</topology>
    </subcellularLocation>
</comment>
<dbReference type="RefSeq" id="WP_184475049.1">
    <property type="nucleotide sequence ID" value="NZ_JACHOV010000005.1"/>
</dbReference>
<feature type="transmembrane region" description="Helical" evidence="5">
    <location>
        <begin position="20"/>
        <end position="39"/>
    </location>
</feature>
<accession>A0A840HT99</accession>
<reference evidence="7 8" key="1">
    <citation type="submission" date="2020-08" db="EMBL/GenBank/DDBJ databases">
        <title>Genomic Encyclopedia of Type Strains, Phase IV (KMG-IV): sequencing the most valuable type-strain genomes for metagenomic binning, comparative biology and taxonomic classification.</title>
        <authorList>
            <person name="Goeker M."/>
        </authorList>
    </citation>
    <scope>NUCLEOTIDE SEQUENCE [LARGE SCALE GENOMIC DNA]</scope>
    <source>
        <strain evidence="7 8">DSM 7465</strain>
    </source>
</reference>
<sequence>MDQEAEVPTSGRFRFRWRHWVFSAFIASLLLLIAGLAWLDTNMGHRFIVDRVAALSPSSGLRIRVGSIEGSIYKKAVLRNVRFYDPKGVFLSSPRVELDWWPIAWLSNRLDIDRLGVPEATLYRWPRLIPSTTKGPILPDFDIRLVQLNVRRLTVAKAITGRPHVAMLSGRVEILSGRARLDLYGRVIGEDDRVALKLDSRPDDDMFDIKADVNAPEGGLIGSLLALKKPAKLEIDGEGSWTKWDGALVATLDRKPLAGLTLEAAKGQYHLAGTLQPQLLRPGLIGRLSAPKLEMDAAGTFDKRLLSGQLALKSDAIDLTAKGGIDLAHNLIDDLRVDTWLRRPSAFIKVARGRNVQLKLRFDGPFDQTRFEYLLTAPELAFGSTRFIGMRASGEGQARKKGPTLIPIDMRARRMVGQGQVIEGIFANLSLKGVLQLQGQTITSNKMKLYAAKLRSELVLLAELSTGRFDTALTGNIRGLQVPGLGLVDIRSNIRAVPGKSGAFALSGRARADVRRLDNGFLRGLTGGLPSLFTNLSLGPDGRLLLGGLKLEAPQLRLSANGYRRTDGTFLFSGAGNHSRYGPLKLTLDGRIDRPKVDLLLARPMDAAGLADVRLLLTPASSGFAFTVKGGSRLGPFDGEGMILLPRGGDAVIDIHRLSVSETAASGQIRPVTGGLDGRLGISGGGMTGFVALQPINGVQQVRTELSARNADFIGPPAFRVRQGTLTASVLMGPRGTSIDAALQARGVRRGTMRIGRITANTRLVDGRGKATASMSGQRGRLFDLRFDADIEPGRLELAASGTLDRKPIRLVRPAVLTSKEAGGWALAPMTVAFAGGRTQLSGELGGATTRIEARLDRLPLSLLDIYNEDLGLGGVATGAISYVGSRGELPTGKAQIRIRGLTRSGLAVSSQPVDLGLNAALTANSAVGRAVIVREGKTIGQAQMRLAPLGQGYVFDRLSRATLFAQIRYNGPADTLWRLTNVETFDLSGPISVGMDAHGTLAAPIIRGSVATDDARFSSQVTGMALTRVRARGSFSGSKLVLSSFSGRSKNDGTVSGSGSFDLGVPSGIGIDMRLQAENAVLLDRDDIGATVTGPLSIQSNGVGGVISGDVQLARSRFMLGRASAVAEVPELHVIEINRRGEVDEDEEPAKASPWRLDVHANARNRLTVVGLGLESEWRADLKIGGTISDPTILGTATLVRGEYEFAGRSFDLEKGEIRFTGNTPINPTLDIQASANITDLSAIIHVNGTGQQPEISFTSTPALPEDELLSRLLFGSSITDLSAPEALQLAAAVASLRGGGGGLNPINSVRKAAGLDRLRILPADTVTGQGTSVAAGKYVTRRTYVELITDGQGYSATRVEFQITRWLSLLSSISTIGRQSVNLRVSKDY</sequence>
<evidence type="ECO:0000256" key="5">
    <source>
        <dbReference type="SAM" id="Phobius"/>
    </source>
</evidence>
<dbReference type="EMBL" id="JACHOV010000005">
    <property type="protein sequence ID" value="MBB4641235.1"/>
    <property type="molecule type" value="Genomic_DNA"/>
</dbReference>
<name>A0A840HT99_9SPHN</name>
<evidence type="ECO:0000256" key="2">
    <source>
        <dbReference type="ARBA" id="ARBA00022692"/>
    </source>
</evidence>
<proteinExistence type="predicted"/>
<evidence type="ECO:0000313" key="8">
    <source>
        <dbReference type="Proteomes" id="UP000575068"/>
    </source>
</evidence>
<dbReference type="GO" id="GO:0097347">
    <property type="term" value="C:TAM protein secretion complex"/>
    <property type="evidence" value="ECO:0007669"/>
    <property type="project" value="TreeGrafter"/>
</dbReference>
<keyword evidence="2 5" id="KW-0812">Transmembrane</keyword>
<comment type="caution">
    <text evidence="7">The sequence shown here is derived from an EMBL/GenBank/DDBJ whole genome shotgun (WGS) entry which is preliminary data.</text>
</comment>
<dbReference type="GO" id="GO:0009306">
    <property type="term" value="P:protein secretion"/>
    <property type="evidence" value="ECO:0007669"/>
    <property type="project" value="InterPro"/>
</dbReference>
<dbReference type="PANTHER" id="PTHR36985:SF1">
    <property type="entry name" value="TRANSLOCATION AND ASSEMBLY MODULE SUBUNIT TAMB"/>
    <property type="match status" value="1"/>
</dbReference>
<evidence type="ECO:0000259" key="6">
    <source>
        <dbReference type="Pfam" id="PF04357"/>
    </source>
</evidence>
<gene>
    <name evidence="7" type="ORF">HNQ99_001540</name>
</gene>
<keyword evidence="8" id="KW-1185">Reference proteome</keyword>
<keyword evidence="4 5" id="KW-0472">Membrane</keyword>
<organism evidence="7 8">
    <name type="scientific">Rhizorhapis suberifaciens</name>
    <name type="common">corky root of lettuce</name>
    <dbReference type="NCBI Taxonomy" id="13656"/>
    <lineage>
        <taxon>Bacteria</taxon>
        <taxon>Pseudomonadati</taxon>
        <taxon>Pseudomonadota</taxon>
        <taxon>Alphaproteobacteria</taxon>
        <taxon>Sphingomonadales</taxon>
        <taxon>Sphingomonadaceae</taxon>
        <taxon>Rhizorhapis</taxon>
    </lineage>
</organism>